<dbReference type="EMBL" id="CM007647">
    <property type="protein sequence ID" value="ONM02251.1"/>
    <property type="molecule type" value="Genomic_DNA"/>
</dbReference>
<organism evidence="1">
    <name type="scientific">Zea mays</name>
    <name type="common">Maize</name>
    <dbReference type="NCBI Taxonomy" id="4577"/>
    <lineage>
        <taxon>Eukaryota</taxon>
        <taxon>Viridiplantae</taxon>
        <taxon>Streptophyta</taxon>
        <taxon>Embryophyta</taxon>
        <taxon>Tracheophyta</taxon>
        <taxon>Spermatophyta</taxon>
        <taxon>Magnoliopsida</taxon>
        <taxon>Liliopsida</taxon>
        <taxon>Poales</taxon>
        <taxon>Poaceae</taxon>
        <taxon>PACMAD clade</taxon>
        <taxon>Panicoideae</taxon>
        <taxon>Andropogonodae</taxon>
        <taxon>Andropogoneae</taxon>
        <taxon>Tripsacinae</taxon>
        <taxon>Zea</taxon>
    </lineage>
</organism>
<evidence type="ECO:0008006" key="2">
    <source>
        <dbReference type="Google" id="ProtNLM"/>
    </source>
</evidence>
<gene>
    <name evidence="1" type="ORF">ZEAMMB73_Zm00001d031145</name>
</gene>
<dbReference type="ExpressionAtlas" id="A0A1D6KGP9">
    <property type="expression patterns" value="baseline and differential"/>
</dbReference>
<sequence>MLPAELRHVAGRLTDMLAKSKGSPSRVRAARTLECLCSHISTEHGQPPGKDDAIEMLTKVLHLILLVPSESNKLETDVKGDEEQQEEEEEFLVALLSLAVVICDGMVDEHGFTCAAPKDMVSLVRKLKDIILQANNNNNNNTFQCLRTVKLTCQLVVSMAQLKPMCIKDFTEHDFMDVLSESSFKTLSDLDNCLVLFEADDRYQYQVTKTADEPLVSLVKKAQQLFHKSNDKNLVGNVLA</sequence>
<reference evidence="1" key="1">
    <citation type="submission" date="2015-12" db="EMBL/GenBank/DDBJ databases">
        <title>Update maize B73 reference genome by single molecule sequencing technologies.</title>
        <authorList>
            <consortium name="Maize Genome Sequencing Project"/>
            <person name="Ware D."/>
        </authorList>
    </citation>
    <scope>NUCLEOTIDE SEQUENCE [LARGE SCALE GENOMIC DNA]</scope>
    <source>
        <tissue evidence="1">Seedling</tissue>
    </source>
</reference>
<accession>A0A1D6KGP9</accession>
<dbReference type="AlphaFoldDB" id="A0A1D6KGP9"/>
<dbReference type="PANTHER" id="PTHR33115:SF56">
    <property type="entry name" value="OS05G0239400 PROTEIN"/>
    <property type="match status" value="1"/>
</dbReference>
<evidence type="ECO:0000313" key="1">
    <source>
        <dbReference type="EMBL" id="ONM02251.1"/>
    </source>
</evidence>
<name>A0A1D6KGP9_MAIZE</name>
<proteinExistence type="predicted"/>
<protein>
    <recommendedName>
        <fullName evidence="2">ARM repeat superfamily protein</fullName>
    </recommendedName>
</protein>
<dbReference type="PANTHER" id="PTHR33115">
    <property type="entry name" value="ARM REPEAT SUPERFAMILY PROTEIN"/>
    <property type="match status" value="1"/>
</dbReference>